<protein>
    <submittedName>
        <fullName evidence="3">STAS domain-containing protein</fullName>
    </submittedName>
</protein>
<dbReference type="RefSeq" id="WP_036808808.1">
    <property type="nucleotide sequence ID" value="NZ_CP051177.1"/>
</dbReference>
<name>A0A7H8QDH6_9BACL</name>
<dbReference type="PANTHER" id="PTHR33745">
    <property type="entry name" value="RSBT ANTAGONIST PROTEIN RSBS-RELATED"/>
    <property type="match status" value="1"/>
</dbReference>
<evidence type="ECO:0000256" key="1">
    <source>
        <dbReference type="ARBA" id="ARBA00022553"/>
    </source>
</evidence>
<dbReference type="InterPro" id="IPR051932">
    <property type="entry name" value="Bact_StressResp_Reg"/>
</dbReference>
<evidence type="ECO:0000259" key="2">
    <source>
        <dbReference type="PROSITE" id="PS50801"/>
    </source>
</evidence>
<reference evidence="4" key="1">
    <citation type="submission" date="2020-06" db="EMBL/GenBank/DDBJ databases">
        <title>Isolation of Planomicrobium glaciei.</title>
        <authorList>
            <person name="Malisova L."/>
            <person name="Safrankova R."/>
            <person name="Jakubu V."/>
            <person name="Spanelova P."/>
        </authorList>
    </citation>
    <scope>NUCLEOTIDE SEQUENCE [LARGE SCALE GENOMIC DNA]</scope>
    <source>
        <strain evidence="4">NRL-ATB46093</strain>
    </source>
</reference>
<evidence type="ECO:0000313" key="3">
    <source>
        <dbReference type="EMBL" id="QKX52000.1"/>
    </source>
</evidence>
<dbReference type="Gene3D" id="3.30.750.24">
    <property type="entry name" value="STAS domain"/>
    <property type="match status" value="1"/>
</dbReference>
<dbReference type="SUPFAM" id="SSF52091">
    <property type="entry name" value="SpoIIaa-like"/>
    <property type="match status" value="1"/>
</dbReference>
<dbReference type="PANTHER" id="PTHR33745:SF3">
    <property type="entry name" value="RSBT CO-ANTAGONIST PROTEIN RSBRC"/>
    <property type="match status" value="1"/>
</dbReference>
<dbReference type="PROSITE" id="PS50801">
    <property type="entry name" value="STAS"/>
    <property type="match status" value="1"/>
</dbReference>
<evidence type="ECO:0000313" key="4">
    <source>
        <dbReference type="Proteomes" id="UP000509222"/>
    </source>
</evidence>
<keyword evidence="4" id="KW-1185">Reference proteome</keyword>
<sequence>MPNEQLTLKNDKLHDFLCERNKVMTEEWYQTLDKKAGGIYSSNNPETIEKMKQQNYEFHEVFCSMFTKDEVDCIEEFEDWIERVAKDEGHLTTPLESVLKEFFRTQEQYLQYIEEFAATQKESISPAQVNEWNKAVVNTINKIILEFTVQNTKAAENRLNAQQEMILEMSAPVILLTKDIGLLPLVGEINTYRAQIMFEKVLQQCHNNSTERLFIDLSGVPVIDTMVAHQIFQLIEGLKIIGVKTAIAGISPVIAQTAIQLGINFGEIEVYSKIAHAMKFHNLQVSEK</sequence>
<dbReference type="InterPro" id="IPR036513">
    <property type="entry name" value="STAS_dom_sf"/>
</dbReference>
<gene>
    <name evidence="3" type="ORF">HF394_16230</name>
</gene>
<organism evidence="3 4">
    <name type="scientific">Planococcus glaciei</name>
    <dbReference type="NCBI Taxonomy" id="459472"/>
    <lineage>
        <taxon>Bacteria</taxon>
        <taxon>Bacillati</taxon>
        <taxon>Bacillota</taxon>
        <taxon>Bacilli</taxon>
        <taxon>Bacillales</taxon>
        <taxon>Caryophanaceae</taxon>
        <taxon>Planococcus</taxon>
    </lineage>
</organism>
<dbReference type="InterPro" id="IPR002645">
    <property type="entry name" value="STAS_dom"/>
</dbReference>
<dbReference type="EMBL" id="CP051177">
    <property type="protein sequence ID" value="QKX52000.1"/>
    <property type="molecule type" value="Genomic_DNA"/>
</dbReference>
<dbReference type="Proteomes" id="UP000509222">
    <property type="component" value="Chromosome"/>
</dbReference>
<feature type="domain" description="STAS" evidence="2">
    <location>
        <begin position="170"/>
        <end position="281"/>
    </location>
</feature>
<dbReference type="CDD" id="cd07041">
    <property type="entry name" value="STAS_RsbR_RsbS_like"/>
    <property type="match status" value="1"/>
</dbReference>
<accession>A0A7H8QDH6</accession>
<keyword evidence="1" id="KW-0597">Phosphoprotein</keyword>
<proteinExistence type="predicted"/>
<dbReference type="AlphaFoldDB" id="A0A7H8QDH6"/>
<dbReference type="Pfam" id="PF01740">
    <property type="entry name" value="STAS"/>
    <property type="match status" value="1"/>
</dbReference>